<evidence type="ECO:0000313" key="3">
    <source>
        <dbReference type="EMBL" id="SFD31482.1"/>
    </source>
</evidence>
<dbReference type="AlphaFoldDB" id="A0A1I1RB65"/>
<proteinExistence type="predicted"/>
<feature type="transmembrane region" description="Helical" evidence="1">
    <location>
        <begin position="53"/>
        <end position="74"/>
    </location>
</feature>
<feature type="domain" description="2TM" evidence="2">
    <location>
        <begin position="14"/>
        <end position="92"/>
    </location>
</feature>
<dbReference type="Proteomes" id="UP000199439">
    <property type="component" value="Unassembled WGS sequence"/>
</dbReference>
<keyword evidence="4" id="KW-1185">Reference proteome</keyword>
<dbReference type="Pfam" id="PF13239">
    <property type="entry name" value="2TM"/>
    <property type="match status" value="1"/>
</dbReference>
<dbReference type="RefSeq" id="WP_092852900.1">
    <property type="nucleotide sequence ID" value="NZ_FOMI01000009.1"/>
</dbReference>
<evidence type="ECO:0000259" key="2">
    <source>
        <dbReference type="Pfam" id="PF13239"/>
    </source>
</evidence>
<dbReference type="STRING" id="870482.SAMN04487987_10979"/>
<dbReference type="EMBL" id="FOMI01000009">
    <property type="protein sequence ID" value="SFD31482.1"/>
    <property type="molecule type" value="Genomic_DNA"/>
</dbReference>
<dbReference type="InterPro" id="IPR025698">
    <property type="entry name" value="2TM_dom"/>
</dbReference>
<accession>A0A1I1RB65</accession>
<keyword evidence="1" id="KW-0472">Membrane</keyword>
<gene>
    <name evidence="3" type="ORF">SAMN04487987_10979</name>
</gene>
<dbReference type="OrthoDB" id="8965954at2"/>
<evidence type="ECO:0000313" key="4">
    <source>
        <dbReference type="Proteomes" id="UP000199439"/>
    </source>
</evidence>
<name>A0A1I1RB65_9FLAO</name>
<sequence length="100" mass="12305">MQNNSENQISKKQEQARQHIQNIKGFYQHLVAYILFIPFTIFINYKTYWDYKWFWYSIIIWGIGVAIHALRVFVFKDALGSKWEARKIEEIMRKEENKWE</sequence>
<evidence type="ECO:0000256" key="1">
    <source>
        <dbReference type="SAM" id="Phobius"/>
    </source>
</evidence>
<protein>
    <submittedName>
        <fullName evidence="3">2TM domain-containing protein</fullName>
    </submittedName>
</protein>
<feature type="transmembrane region" description="Helical" evidence="1">
    <location>
        <begin position="26"/>
        <end position="47"/>
    </location>
</feature>
<keyword evidence="1" id="KW-0812">Transmembrane</keyword>
<reference evidence="4" key="1">
    <citation type="submission" date="2016-10" db="EMBL/GenBank/DDBJ databases">
        <authorList>
            <person name="Varghese N."/>
            <person name="Submissions S."/>
        </authorList>
    </citation>
    <scope>NUCLEOTIDE SEQUENCE [LARGE SCALE GENOMIC DNA]</scope>
    <source>
        <strain evidence="4">DSM 25730</strain>
    </source>
</reference>
<organism evidence="3 4">
    <name type="scientific">Algibacter pectinivorans</name>
    <dbReference type="NCBI Taxonomy" id="870482"/>
    <lineage>
        <taxon>Bacteria</taxon>
        <taxon>Pseudomonadati</taxon>
        <taxon>Bacteroidota</taxon>
        <taxon>Flavobacteriia</taxon>
        <taxon>Flavobacteriales</taxon>
        <taxon>Flavobacteriaceae</taxon>
        <taxon>Algibacter</taxon>
    </lineage>
</organism>
<keyword evidence="1" id="KW-1133">Transmembrane helix</keyword>